<proteinExistence type="predicted"/>
<gene>
    <name evidence="4" type="ORF">COB20_08835</name>
</gene>
<feature type="chain" id="PRO_5012878939" description="Calcineurin-like phosphoesterase domain-containing protein" evidence="1">
    <location>
        <begin position="31"/>
        <end position="567"/>
    </location>
</feature>
<dbReference type="Proteomes" id="UP000218767">
    <property type="component" value="Unassembled WGS sequence"/>
</dbReference>
<dbReference type="PANTHER" id="PTHR43143">
    <property type="entry name" value="METALLOPHOSPHOESTERASE, CALCINEURIN SUPERFAMILY"/>
    <property type="match status" value="1"/>
</dbReference>
<name>A0A2A4X3S7_9GAMM</name>
<dbReference type="InterPro" id="IPR029052">
    <property type="entry name" value="Metallo-depent_PP-like"/>
</dbReference>
<protein>
    <recommendedName>
        <fullName evidence="6">Calcineurin-like phosphoesterase domain-containing protein</fullName>
    </recommendedName>
</protein>
<feature type="domain" description="Calcineurin-like phosphoesterase N-terminal" evidence="3">
    <location>
        <begin position="61"/>
        <end position="117"/>
    </location>
</feature>
<dbReference type="AlphaFoldDB" id="A0A2A4X3S7"/>
<feature type="signal peptide" evidence="1">
    <location>
        <begin position="1"/>
        <end position="30"/>
    </location>
</feature>
<evidence type="ECO:0000313" key="5">
    <source>
        <dbReference type="Proteomes" id="UP000218767"/>
    </source>
</evidence>
<evidence type="ECO:0008006" key="6">
    <source>
        <dbReference type="Google" id="ProtNLM"/>
    </source>
</evidence>
<dbReference type="InterPro" id="IPR051918">
    <property type="entry name" value="STPP_CPPED1"/>
</dbReference>
<dbReference type="InterPro" id="IPR032288">
    <property type="entry name" value="Metallophos_C"/>
</dbReference>
<dbReference type="EMBL" id="NVUL01000048">
    <property type="protein sequence ID" value="PCI77156.1"/>
    <property type="molecule type" value="Genomic_DNA"/>
</dbReference>
<dbReference type="PANTHER" id="PTHR43143:SF1">
    <property type="entry name" value="SERINE_THREONINE-PROTEIN PHOSPHATASE CPPED1"/>
    <property type="match status" value="1"/>
</dbReference>
<accession>A0A2A4X3S7</accession>
<evidence type="ECO:0000313" key="4">
    <source>
        <dbReference type="EMBL" id="PCI77156.1"/>
    </source>
</evidence>
<sequence>MKLPCLRICPSSLAHLTFLICIFLGPPAFANCNFSDGNEEIIRGSVFIETNSNDRRDRFEPGIAGVNVSNGCQVVQTDGGGNYQIPIHATQILFISKPADFDLPLDENNIPQFFYRHYPDGTPIEIAGTSIEWAWPVIEPTGPLPSVMNFGLIQREQSASQFTAHAFADTQARFELSQDMLREDLVNPLIGNPYGVDFGITVGDVVYDNLGLYDRHKAMMGLMDIPQWNLPGNHDINLSSPDAIFANETYKRHFGPSYYSFNHGNVHFVALNNVEYAGDGKQFGSTGYRGFIPEYQLDWLQQDLANVSPEKLIVIATHIPLISEADDGQSEPHSGPNTENFSRLLEILEPFSNIYGIAGHDTSNSWKVEINHSHGWQGQPWIAHTLAEVRGSGWDQGLLDARGVRDSIMDDGNPNGFYVLKFDDNAVTPDFIPFPFGPDAAQRLRITLDPPLSKQDGGSINRGTVHADTKIVVNLFDGGVRDSVSASIDGGEVQTMNYAVRIDPFVERLNSRYQETDSEYSAAVRSAHIWEIDLPRGLSVGIHTIRIRTEDEFGQQRDGAMTFEIID</sequence>
<evidence type="ECO:0000259" key="2">
    <source>
        <dbReference type="Pfam" id="PF16370"/>
    </source>
</evidence>
<dbReference type="Gene3D" id="3.60.21.10">
    <property type="match status" value="1"/>
</dbReference>
<feature type="domain" description="Calcineurin-like phosphoesterase C-terminal" evidence="2">
    <location>
        <begin position="394"/>
        <end position="556"/>
    </location>
</feature>
<organism evidence="4 5">
    <name type="scientific">SAR86 cluster bacterium</name>
    <dbReference type="NCBI Taxonomy" id="2030880"/>
    <lineage>
        <taxon>Bacteria</taxon>
        <taxon>Pseudomonadati</taxon>
        <taxon>Pseudomonadota</taxon>
        <taxon>Gammaproteobacteria</taxon>
        <taxon>SAR86 cluster</taxon>
    </lineage>
</organism>
<dbReference type="InterPro" id="IPR032285">
    <property type="entry name" value="Metallophos_N"/>
</dbReference>
<keyword evidence="1" id="KW-0732">Signal</keyword>
<comment type="caution">
    <text evidence="4">The sequence shown here is derived from an EMBL/GenBank/DDBJ whole genome shotgun (WGS) entry which is preliminary data.</text>
</comment>
<dbReference type="SUPFAM" id="SSF56300">
    <property type="entry name" value="Metallo-dependent phosphatases"/>
    <property type="match status" value="1"/>
</dbReference>
<evidence type="ECO:0000256" key="1">
    <source>
        <dbReference type="SAM" id="SignalP"/>
    </source>
</evidence>
<dbReference type="Pfam" id="PF16371">
    <property type="entry name" value="MetallophosN"/>
    <property type="match status" value="1"/>
</dbReference>
<reference evidence="5" key="1">
    <citation type="submission" date="2017-08" db="EMBL/GenBank/DDBJ databases">
        <title>A dynamic microbial community with high functional redundancy inhabits the cold, oxic subseafloor aquifer.</title>
        <authorList>
            <person name="Tully B.J."/>
            <person name="Wheat C.G."/>
            <person name="Glazer B.T."/>
            <person name="Huber J.A."/>
        </authorList>
    </citation>
    <scope>NUCLEOTIDE SEQUENCE [LARGE SCALE GENOMIC DNA]</scope>
</reference>
<dbReference type="Pfam" id="PF16370">
    <property type="entry name" value="MetallophosC"/>
    <property type="match status" value="1"/>
</dbReference>
<evidence type="ECO:0000259" key="3">
    <source>
        <dbReference type="Pfam" id="PF16371"/>
    </source>
</evidence>